<evidence type="ECO:0000313" key="6">
    <source>
        <dbReference type="EMBL" id="NMJ42824.1"/>
    </source>
</evidence>
<keyword evidence="7" id="KW-1185">Reference proteome</keyword>
<dbReference type="InterPro" id="IPR038488">
    <property type="entry name" value="Integrase_DNA-bd_sf"/>
</dbReference>
<accession>A0A848EE06</accession>
<dbReference type="Gene3D" id="1.10.443.10">
    <property type="entry name" value="Intergrase catalytic core"/>
    <property type="match status" value="1"/>
</dbReference>
<dbReference type="Pfam" id="PF13356">
    <property type="entry name" value="Arm-DNA-bind_3"/>
    <property type="match status" value="1"/>
</dbReference>
<proteinExistence type="inferred from homology"/>
<evidence type="ECO:0000256" key="4">
    <source>
        <dbReference type="ARBA" id="ARBA00023172"/>
    </source>
</evidence>
<reference evidence="6 7" key="1">
    <citation type="submission" date="2020-03" db="EMBL/GenBank/DDBJ databases">
        <authorList>
            <person name="Sun Q."/>
        </authorList>
    </citation>
    <scope>NUCLEOTIDE SEQUENCE [LARGE SCALE GENOMIC DNA]</scope>
    <source>
        <strain evidence="6 7">JC162</strain>
    </source>
</reference>
<dbReference type="PANTHER" id="PTHR30629:SF2">
    <property type="entry name" value="PROPHAGE INTEGRASE INTS-RELATED"/>
    <property type="match status" value="1"/>
</dbReference>
<evidence type="ECO:0000313" key="7">
    <source>
        <dbReference type="Proteomes" id="UP000548582"/>
    </source>
</evidence>
<dbReference type="InterPro" id="IPR025166">
    <property type="entry name" value="Integrase_DNA_bind_dom"/>
</dbReference>
<comment type="caution">
    <text evidence="6">The sequence shown here is derived from an EMBL/GenBank/DDBJ whole genome shotgun (WGS) entry which is preliminary data.</text>
</comment>
<comment type="similarity">
    <text evidence="1">Belongs to the 'phage' integrase family.</text>
</comment>
<dbReference type="InterPro" id="IPR050808">
    <property type="entry name" value="Phage_Integrase"/>
</dbReference>
<evidence type="ECO:0000259" key="5">
    <source>
        <dbReference type="PROSITE" id="PS51898"/>
    </source>
</evidence>
<evidence type="ECO:0000256" key="2">
    <source>
        <dbReference type="ARBA" id="ARBA00022908"/>
    </source>
</evidence>
<protein>
    <submittedName>
        <fullName evidence="6">Tyrosine-type recombinase/integrase</fullName>
    </submittedName>
</protein>
<dbReference type="InterPro" id="IPR010998">
    <property type="entry name" value="Integrase_recombinase_N"/>
</dbReference>
<dbReference type="Proteomes" id="UP000548582">
    <property type="component" value="Unassembled WGS sequence"/>
</dbReference>
<dbReference type="EMBL" id="JABBKX010000005">
    <property type="protein sequence ID" value="NMJ42824.1"/>
    <property type="molecule type" value="Genomic_DNA"/>
</dbReference>
<dbReference type="Gene3D" id="3.30.160.390">
    <property type="entry name" value="Integrase, DNA-binding domain"/>
    <property type="match status" value="1"/>
</dbReference>
<evidence type="ECO:0000256" key="3">
    <source>
        <dbReference type="ARBA" id="ARBA00023125"/>
    </source>
</evidence>
<dbReference type="PANTHER" id="PTHR30629">
    <property type="entry name" value="PROPHAGE INTEGRASE"/>
    <property type="match status" value="1"/>
</dbReference>
<dbReference type="InterPro" id="IPR011010">
    <property type="entry name" value="DNA_brk_join_enz"/>
</dbReference>
<keyword evidence="2" id="KW-0229">DNA integration</keyword>
<dbReference type="InterPro" id="IPR002104">
    <property type="entry name" value="Integrase_catalytic"/>
</dbReference>
<evidence type="ECO:0000256" key="1">
    <source>
        <dbReference type="ARBA" id="ARBA00008857"/>
    </source>
</evidence>
<dbReference type="SUPFAM" id="SSF56349">
    <property type="entry name" value="DNA breaking-rejoining enzymes"/>
    <property type="match status" value="1"/>
</dbReference>
<dbReference type="Pfam" id="PF00589">
    <property type="entry name" value="Phage_integrase"/>
    <property type="match status" value="1"/>
</dbReference>
<gene>
    <name evidence="6" type="ORF">GWK16_16380</name>
</gene>
<dbReference type="RefSeq" id="WP_170055042.1">
    <property type="nucleotide sequence ID" value="NZ_JABBKX010000005.1"/>
</dbReference>
<dbReference type="GO" id="GO:0015074">
    <property type="term" value="P:DNA integration"/>
    <property type="evidence" value="ECO:0007669"/>
    <property type="project" value="UniProtKB-KW"/>
</dbReference>
<dbReference type="GO" id="GO:0006310">
    <property type="term" value="P:DNA recombination"/>
    <property type="evidence" value="ECO:0007669"/>
    <property type="project" value="UniProtKB-KW"/>
</dbReference>
<feature type="domain" description="Tyr recombinase" evidence="5">
    <location>
        <begin position="209"/>
        <end position="387"/>
    </location>
</feature>
<dbReference type="Gene3D" id="1.10.150.130">
    <property type="match status" value="1"/>
</dbReference>
<name>A0A848EE06_9PROT</name>
<dbReference type="CDD" id="cd00801">
    <property type="entry name" value="INT_P4_C"/>
    <property type="match status" value="1"/>
</dbReference>
<dbReference type="AlphaFoldDB" id="A0A848EE06"/>
<keyword evidence="3" id="KW-0238">DNA-binding</keyword>
<keyword evidence="4" id="KW-0233">DNA recombination</keyword>
<dbReference type="PROSITE" id="PS51898">
    <property type="entry name" value="TYR_RECOMBINASE"/>
    <property type="match status" value="1"/>
</dbReference>
<sequence>MAVRLTDAVVGALACPAGVKDTLVFDDALRGFYVRVPAKGAKVFGLQYKVAGQKRRLVIGTWGTELTTAQARKRAEQERGRVRAGGDPVSERKAAVAAQKAERQRVAFTVRIMIDQWSEKHLSQRTADYRSQSEGTLKAAFDKLLDKPAAAITKTDVREALDATAGARGPYAANHLHAAGHACWKFAIGRGEIEVNPWASIPKPTKAVARDRVLSDDEIVAVWKATEGMARTWRNITRLLILTAQRRSEVAGMTWAEVDLERAMWTIPRERAKNNATHLVPLSASALEIIRSQPREKGAIYVFQSRGETSPSGFSKMKARLDDAVGESVAPWVLHDLRRTAATGMQRLGVLPVIIEAVLNHVSGTRTGIVGVYQRHQYEAERRDALDRWSKHVMDLIAAADTGMAGAVPSAKIPATTHRPSPTSLGLRYINEEMLCLAAENPHLRSKALAELRVRTGRVRAADRETEEKRFDRMLRALERNGTNAGRLITAMNERREAVAQWMKAVRRAQSLGVQFDPRLERLNADFEDQSNSIQRRWQALRELTDLLNSENAVPSNLDEVMREIASRATARSR</sequence>
<organism evidence="6 7">
    <name type="scientific">Neoroseomonas marina</name>
    <dbReference type="NCBI Taxonomy" id="1232220"/>
    <lineage>
        <taxon>Bacteria</taxon>
        <taxon>Pseudomonadati</taxon>
        <taxon>Pseudomonadota</taxon>
        <taxon>Alphaproteobacteria</taxon>
        <taxon>Acetobacterales</taxon>
        <taxon>Acetobacteraceae</taxon>
        <taxon>Neoroseomonas</taxon>
    </lineage>
</organism>
<dbReference type="GO" id="GO:0003677">
    <property type="term" value="F:DNA binding"/>
    <property type="evidence" value="ECO:0007669"/>
    <property type="project" value="UniProtKB-KW"/>
</dbReference>
<dbReference type="InterPro" id="IPR013762">
    <property type="entry name" value="Integrase-like_cat_sf"/>
</dbReference>